<sequence>KANKPSDFNIKGNSKHITELLEWFTDVPVSIKNKDDKTVTATGNFTHIDNGEPEPMLCLGKGSKLGDIPSSQYSPSRIELENQLACANRDQEIAIKCDNKHIQHDLKQSNNDKEKLSKHTYQLINEKEILKKEFEIISFKSELTNTKKELVNIKNELALKINEIECLGALRSVLQKTKDILDSVRSKTYCSAIVKGGEKKNMQSKEQSFISNFRDTSKSRPEGSLLCRLFKGNSSSHKSFAKYFKSKPLSIITNNQNSELLIQDITNKQNPELLIQDITIKETSEGTNVPKLTMNKQSEVNYRKKEIFYPVYRNYRYGFPESSALNEANKHESIQNVGHPAMLWPFSKVFTNMSSKGKTNIIGNLVLGDKAENIYK</sequence>
<proteinExistence type="predicted"/>
<feature type="non-terminal residue" evidence="2">
    <location>
        <position position="1"/>
    </location>
</feature>
<organism evidence="2 3">
    <name type="scientific">Cetraspora pellucida</name>
    <dbReference type="NCBI Taxonomy" id="1433469"/>
    <lineage>
        <taxon>Eukaryota</taxon>
        <taxon>Fungi</taxon>
        <taxon>Fungi incertae sedis</taxon>
        <taxon>Mucoromycota</taxon>
        <taxon>Glomeromycotina</taxon>
        <taxon>Glomeromycetes</taxon>
        <taxon>Diversisporales</taxon>
        <taxon>Gigasporaceae</taxon>
        <taxon>Cetraspora</taxon>
    </lineage>
</organism>
<protein>
    <submittedName>
        <fullName evidence="2">6790_t:CDS:1</fullName>
    </submittedName>
</protein>
<evidence type="ECO:0000313" key="3">
    <source>
        <dbReference type="Proteomes" id="UP000789759"/>
    </source>
</evidence>
<dbReference type="OrthoDB" id="2454515at2759"/>
<evidence type="ECO:0000313" key="2">
    <source>
        <dbReference type="EMBL" id="CAG8808906.1"/>
    </source>
</evidence>
<accession>A0A9N9PD25</accession>
<comment type="caution">
    <text evidence="2">The sequence shown here is derived from an EMBL/GenBank/DDBJ whole genome shotgun (WGS) entry which is preliminary data.</text>
</comment>
<dbReference type="AlphaFoldDB" id="A0A9N9PD25"/>
<gene>
    <name evidence="2" type="ORF">CPELLU_LOCUS18428</name>
</gene>
<dbReference type="EMBL" id="CAJVQA010036671">
    <property type="protein sequence ID" value="CAG8808906.1"/>
    <property type="molecule type" value="Genomic_DNA"/>
</dbReference>
<dbReference type="Proteomes" id="UP000789759">
    <property type="component" value="Unassembled WGS sequence"/>
</dbReference>
<evidence type="ECO:0000256" key="1">
    <source>
        <dbReference type="SAM" id="Coils"/>
    </source>
</evidence>
<feature type="coiled-coil region" evidence="1">
    <location>
        <begin position="136"/>
        <end position="163"/>
    </location>
</feature>
<reference evidence="2" key="1">
    <citation type="submission" date="2021-06" db="EMBL/GenBank/DDBJ databases">
        <authorList>
            <person name="Kallberg Y."/>
            <person name="Tangrot J."/>
            <person name="Rosling A."/>
        </authorList>
    </citation>
    <scope>NUCLEOTIDE SEQUENCE</scope>
    <source>
        <strain evidence="2">FL966</strain>
    </source>
</reference>
<keyword evidence="1" id="KW-0175">Coiled coil</keyword>
<feature type="non-terminal residue" evidence="2">
    <location>
        <position position="376"/>
    </location>
</feature>
<keyword evidence="3" id="KW-1185">Reference proteome</keyword>
<name>A0A9N9PD25_9GLOM</name>